<dbReference type="Proteomes" id="UP001604336">
    <property type="component" value="Unassembled WGS sequence"/>
</dbReference>
<dbReference type="EMBL" id="JBFOLK010000005">
    <property type="protein sequence ID" value="KAL2513324.1"/>
    <property type="molecule type" value="Genomic_DNA"/>
</dbReference>
<organism evidence="1 2">
    <name type="scientific">Abeliophyllum distichum</name>
    <dbReference type="NCBI Taxonomy" id="126358"/>
    <lineage>
        <taxon>Eukaryota</taxon>
        <taxon>Viridiplantae</taxon>
        <taxon>Streptophyta</taxon>
        <taxon>Embryophyta</taxon>
        <taxon>Tracheophyta</taxon>
        <taxon>Spermatophyta</taxon>
        <taxon>Magnoliopsida</taxon>
        <taxon>eudicotyledons</taxon>
        <taxon>Gunneridae</taxon>
        <taxon>Pentapetalae</taxon>
        <taxon>asterids</taxon>
        <taxon>lamiids</taxon>
        <taxon>Lamiales</taxon>
        <taxon>Oleaceae</taxon>
        <taxon>Forsythieae</taxon>
        <taxon>Abeliophyllum</taxon>
    </lineage>
</organism>
<protein>
    <submittedName>
        <fullName evidence="1">Uncharacterized protein</fullName>
    </submittedName>
</protein>
<gene>
    <name evidence="1" type="ORF">Adt_18924</name>
</gene>
<reference evidence="2" key="1">
    <citation type="submission" date="2024-07" db="EMBL/GenBank/DDBJ databases">
        <title>Two chromosome-level genome assemblies of Korean endemic species Abeliophyllum distichum and Forsythia ovata (Oleaceae).</title>
        <authorList>
            <person name="Jang H."/>
        </authorList>
    </citation>
    <scope>NUCLEOTIDE SEQUENCE [LARGE SCALE GENOMIC DNA]</scope>
</reference>
<accession>A0ABD1TKX3</accession>
<keyword evidence="2" id="KW-1185">Reference proteome</keyword>
<comment type="caution">
    <text evidence="1">The sequence shown here is derived from an EMBL/GenBank/DDBJ whole genome shotgun (WGS) entry which is preliminary data.</text>
</comment>
<dbReference type="AlphaFoldDB" id="A0ABD1TKX3"/>
<proteinExistence type="predicted"/>
<evidence type="ECO:0000313" key="1">
    <source>
        <dbReference type="EMBL" id="KAL2513324.1"/>
    </source>
</evidence>
<evidence type="ECO:0000313" key="2">
    <source>
        <dbReference type="Proteomes" id="UP001604336"/>
    </source>
</evidence>
<name>A0ABD1TKX3_9LAMI</name>
<sequence>MEEARLHEGGPDAAYRVPSGRGIMAEARLHERGPDDATCRVPEEPLSICPVKQVMASEDSDSGDMLGAVVVMDSREVSPELVEVLSIQGIDTCTGEEIRIAKYNGMGLVGSGSVVSSSDFVGKWTDEDIPSIVNEAELDALRQAFRVPADIRFHVPEPHERACSPREGCVALHVQSFNVGMRLSLDPFYRCILRAYGLAPTQVAGARWMGVYICGFSTP</sequence>